<dbReference type="InterPro" id="IPR055170">
    <property type="entry name" value="GFO_IDH_MocA-like_dom"/>
</dbReference>
<evidence type="ECO:0000259" key="4">
    <source>
        <dbReference type="Pfam" id="PF00248"/>
    </source>
</evidence>
<dbReference type="InterPro" id="IPR050984">
    <property type="entry name" value="Gfo/Idh/MocA_domain"/>
</dbReference>
<keyword evidence="8" id="KW-1185">Reference proteome</keyword>
<dbReference type="SUPFAM" id="SSF51430">
    <property type="entry name" value="NAD(P)-linked oxidoreductase"/>
    <property type="match status" value="1"/>
</dbReference>
<dbReference type="Pfam" id="PF01408">
    <property type="entry name" value="GFO_IDH_MocA"/>
    <property type="match status" value="1"/>
</dbReference>
<dbReference type="SUPFAM" id="SSF51735">
    <property type="entry name" value="NAD(P)-binding Rossmann-fold domains"/>
    <property type="match status" value="1"/>
</dbReference>
<dbReference type="Gene3D" id="3.30.360.10">
    <property type="entry name" value="Dihydrodipicolinate Reductase, domain 2"/>
    <property type="match status" value="1"/>
</dbReference>
<dbReference type="InterPro" id="IPR036812">
    <property type="entry name" value="NAD(P)_OxRdtase_dom_sf"/>
</dbReference>
<accession>A0A1H4KCF6</accession>
<evidence type="ECO:0000259" key="5">
    <source>
        <dbReference type="Pfam" id="PF01408"/>
    </source>
</evidence>
<dbReference type="EMBL" id="FNRY01000001">
    <property type="protein sequence ID" value="SEB56224.1"/>
    <property type="molecule type" value="Genomic_DNA"/>
</dbReference>
<evidence type="ECO:0000313" key="8">
    <source>
        <dbReference type="Proteomes" id="UP000199183"/>
    </source>
</evidence>
<dbReference type="AlphaFoldDB" id="A0A1H4KCF6"/>
<name>A0A1H4KCF6_9MICO</name>
<dbReference type="Proteomes" id="UP000199183">
    <property type="component" value="Unassembled WGS sequence"/>
</dbReference>
<keyword evidence="2" id="KW-0560">Oxidoreductase</keyword>
<dbReference type="PANTHER" id="PTHR22604">
    <property type="entry name" value="OXIDOREDUCTASES"/>
    <property type="match status" value="1"/>
</dbReference>
<dbReference type="Pfam" id="PF22725">
    <property type="entry name" value="GFO_IDH_MocA_C3"/>
    <property type="match status" value="1"/>
</dbReference>
<comment type="similarity">
    <text evidence="1">Belongs to the Gfo/Idh/MocA family.</text>
</comment>
<evidence type="ECO:0000256" key="2">
    <source>
        <dbReference type="ARBA" id="ARBA00023002"/>
    </source>
</evidence>
<dbReference type="PANTHER" id="PTHR22604:SF105">
    <property type="entry name" value="TRANS-1,2-DIHYDROBENZENE-1,2-DIOL DEHYDROGENASE"/>
    <property type="match status" value="1"/>
</dbReference>
<dbReference type="Gene3D" id="3.20.20.100">
    <property type="entry name" value="NADP-dependent oxidoreductase domain"/>
    <property type="match status" value="1"/>
</dbReference>
<dbReference type="InterPro" id="IPR023210">
    <property type="entry name" value="NADP_OxRdtase_dom"/>
</dbReference>
<feature type="domain" description="NADP-dependent oxidoreductase" evidence="4">
    <location>
        <begin position="392"/>
        <end position="658"/>
    </location>
</feature>
<evidence type="ECO:0000256" key="3">
    <source>
        <dbReference type="ARBA" id="ARBA00023027"/>
    </source>
</evidence>
<dbReference type="RefSeq" id="WP_091181040.1">
    <property type="nucleotide sequence ID" value="NZ_FNRY01000001.1"/>
</dbReference>
<dbReference type="Pfam" id="PF00248">
    <property type="entry name" value="Aldo_ket_red"/>
    <property type="match status" value="1"/>
</dbReference>
<keyword evidence="3" id="KW-0520">NAD</keyword>
<feature type="domain" description="GFO/IDH/MocA-like oxidoreductase" evidence="6">
    <location>
        <begin position="133"/>
        <end position="257"/>
    </location>
</feature>
<dbReference type="GO" id="GO:0016491">
    <property type="term" value="F:oxidoreductase activity"/>
    <property type="evidence" value="ECO:0007669"/>
    <property type="project" value="UniProtKB-KW"/>
</dbReference>
<dbReference type="InterPro" id="IPR000683">
    <property type="entry name" value="Gfo/Idh/MocA-like_OxRdtase_N"/>
</dbReference>
<gene>
    <name evidence="7" type="ORF">SAMN04489806_1112</name>
</gene>
<dbReference type="SUPFAM" id="SSF55347">
    <property type="entry name" value="Glyceraldehyde-3-phosphate dehydrogenase-like, C-terminal domain"/>
    <property type="match status" value="1"/>
</dbReference>
<reference evidence="7 8" key="1">
    <citation type="submission" date="2016-10" db="EMBL/GenBank/DDBJ databases">
        <authorList>
            <person name="de Groot N.N."/>
        </authorList>
    </citation>
    <scope>NUCLEOTIDE SEQUENCE [LARGE SCALE GENOMIC DNA]</scope>
    <source>
        <strain evidence="7 8">DSM 21799</strain>
    </source>
</reference>
<proteinExistence type="inferred from homology"/>
<evidence type="ECO:0000256" key="1">
    <source>
        <dbReference type="ARBA" id="ARBA00010928"/>
    </source>
</evidence>
<dbReference type="STRING" id="640635.SAMN04489806_1112"/>
<sequence length="661" mass="73111">MDETGKLRWGIIGLGEIAGTFAEALKTSSKGALVAVASSDAGRARDFANNHLARAHISYEALLADPEIDAVYIATAHTDHAEWAIKALEAGKHVLCEKPLSPHPATTMAMIECARREGRVLVEGYMYRFHPQIQQMLEMIAKGAIGNVRHVKATYTFNADRSVARLYDSERAGGAILDVGGYPISLAMEVVAGANGRAGAFTEPREILATAELSDEGVDLVTTAHADFPDGITVHLRAGIAVQQEHHVRITGSTGFIELKQPWAPAPSEAAEILLSVAGEEPHSVEVRSANSYALEADAFADLVRSGKTNNDWAQNSIAIARTQFRWRTAAGVAYPFECRHADVRPTRGGRLKKRSSRMRYGTIPESDKRISRLVMGCDNQPDLIHGSVMWDDFFEHGGNAFDTAYEYNDRLQEKLLGQWMANRGVREDAFVIGKGAHTPYCTPEDLEAQLLETLEDLQTDYLDMYFMHRDNADIPVGEFVDVLDRYYQSGTIRAFGGSNWSRRRFEEANAYARAGGKQPMTALSNHFGLAEAIELPWAGCEHVTDDASKRWLSDEQIPVFAWASQARGFFARADRNNTSDPELVRCFYSEENFERLDRCRKLAVELGVMSTAVALAYVLHQQFPTFALFGPRTLSEATSSMDAVGIELSPEQVAWLDLRD</sequence>
<evidence type="ECO:0000313" key="7">
    <source>
        <dbReference type="EMBL" id="SEB56224.1"/>
    </source>
</evidence>
<dbReference type="Gene3D" id="3.40.50.720">
    <property type="entry name" value="NAD(P)-binding Rossmann-like Domain"/>
    <property type="match status" value="1"/>
</dbReference>
<dbReference type="InterPro" id="IPR036291">
    <property type="entry name" value="NAD(P)-bd_dom_sf"/>
</dbReference>
<organism evidence="7 8">
    <name type="scientific">Paramicrobacterium humi</name>
    <dbReference type="NCBI Taxonomy" id="640635"/>
    <lineage>
        <taxon>Bacteria</taxon>
        <taxon>Bacillati</taxon>
        <taxon>Actinomycetota</taxon>
        <taxon>Actinomycetes</taxon>
        <taxon>Micrococcales</taxon>
        <taxon>Microbacteriaceae</taxon>
        <taxon>Paramicrobacterium</taxon>
    </lineage>
</organism>
<dbReference type="CDD" id="cd19082">
    <property type="entry name" value="AKR_AKR10A1_2"/>
    <property type="match status" value="1"/>
</dbReference>
<protein>
    <submittedName>
        <fullName evidence="7">Predicted dehydrogenase</fullName>
    </submittedName>
</protein>
<dbReference type="OrthoDB" id="9815825at2"/>
<dbReference type="GO" id="GO:0000166">
    <property type="term" value="F:nucleotide binding"/>
    <property type="evidence" value="ECO:0007669"/>
    <property type="project" value="InterPro"/>
</dbReference>
<evidence type="ECO:0000259" key="6">
    <source>
        <dbReference type="Pfam" id="PF22725"/>
    </source>
</evidence>
<feature type="domain" description="Gfo/Idh/MocA-like oxidoreductase N-terminal" evidence="5">
    <location>
        <begin position="7"/>
        <end position="125"/>
    </location>
</feature>